<reference evidence="7" key="1">
    <citation type="submission" date="2020-02" db="EMBL/GenBank/DDBJ databases">
        <authorList>
            <person name="Meier V. D."/>
        </authorList>
    </citation>
    <scope>NUCLEOTIDE SEQUENCE</scope>
    <source>
        <strain evidence="7">AVDCRST_MAG77</strain>
    </source>
</reference>
<comment type="cofactor">
    <cofactor evidence="1">
        <name>heme</name>
        <dbReference type="ChEBI" id="CHEBI:30413"/>
    </cofactor>
</comment>
<dbReference type="InterPro" id="IPR001486">
    <property type="entry name" value="Hemoglobin_trunc"/>
</dbReference>
<dbReference type="AlphaFoldDB" id="A0A6J4IRR4"/>
<dbReference type="Pfam" id="PF01152">
    <property type="entry name" value="Bac_globin"/>
    <property type="match status" value="1"/>
</dbReference>
<organism evidence="7">
    <name type="scientific">uncultured Chloroflexota bacterium</name>
    <dbReference type="NCBI Taxonomy" id="166587"/>
    <lineage>
        <taxon>Bacteria</taxon>
        <taxon>Bacillati</taxon>
        <taxon>Chloroflexota</taxon>
        <taxon>environmental samples</taxon>
    </lineage>
</organism>
<keyword evidence="3" id="KW-0349">Heme</keyword>
<dbReference type="SUPFAM" id="SSF46458">
    <property type="entry name" value="Globin-like"/>
    <property type="match status" value="1"/>
</dbReference>
<protein>
    <submittedName>
        <fullName evidence="7">Hemoglobin-like protein HbO</fullName>
    </submittedName>
</protein>
<sequence length="130" mass="15072">MATDPPVDARTVFQAAGGAETFDRIVTRFYEGVVQDPLLRPMYPEEDMDGSRRRLSLFLQQYFGGPSTYSEERGHPRLRMRHFPFAIGQAERDAWMRHMQTAVQAERFPAALEATLMDYFDRAATFMMNR</sequence>
<accession>A0A6J4IRR4</accession>
<dbReference type="Gene3D" id="1.10.490.10">
    <property type="entry name" value="Globins"/>
    <property type="match status" value="1"/>
</dbReference>
<comment type="similarity">
    <text evidence="6">Belongs to the truncated hemoglobin family. Group II subfamily.</text>
</comment>
<keyword evidence="5" id="KW-0408">Iron</keyword>
<gene>
    <name evidence="7" type="ORF">AVDCRST_MAG77-2586</name>
</gene>
<evidence type="ECO:0000256" key="3">
    <source>
        <dbReference type="ARBA" id="ARBA00022617"/>
    </source>
</evidence>
<evidence type="ECO:0000256" key="4">
    <source>
        <dbReference type="ARBA" id="ARBA00022723"/>
    </source>
</evidence>
<name>A0A6J4IRR4_9CHLR</name>
<dbReference type="InterPro" id="IPR019795">
    <property type="entry name" value="Globin_bac-like_CS"/>
</dbReference>
<dbReference type="GO" id="GO:0005344">
    <property type="term" value="F:oxygen carrier activity"/>
    <property type="evidence" value="ECO:0007669"/>
    <property type="project" value="InterPro"/>
</dbReference>
<dbReference type="InterPro" id="IPR012292">
    <property type="entry name" value="Globin/Proto"/>
</dbReference>
<evidence type="ECO:0000256" key="5">
    <source>
        <dbReference type="ARBA" id="ARBA00023004"/>
    </source>
</evidence>
<keyword evidence="2" id="KW-0813">Transport</keyword>
<dbReference type="PROSITE" id="PS01213">
    <property type="entry name" value="GLOBIN_FAM_2"/>
    <property type="match status" value="1"/>
</dbReference>
<dbReference type="GO" id="GO:0019825">
    <property type="term" value="F:oxygen binding"/>
    <property type="evidence" value="ECO:0007669"/>
    <property type="project" value="InterPro"/>
</dbReference>
<dbReference type="InterPro" id="IPR009050">
    <property type="entry name" value="Globin-like_sf"/>
</dbReference>
<dbReference type="InterPro" id="IPR044203">
    <property type="entry name" value="GlbO/GLB3-like"/>
</dbReference>
<dbReference type="PANTHER" id="PTHR47366">
    <property type="entry name" value="TWO-ON-TWO HEMOGLOBIN-3"/>
    <property type="match status" value="1"/>
</dbReference>
<dbReference type="EMBL" id="CADCTC010000149">
    <property type="protein sequence ID" value="CAA9258977.1"/>
    <property type="molecule type" value="Genomic_DNA"/>
</dbReference>
<evidence type="ECO:0000256" key="1">
    <source>
        <dbReference type="ARBA" id="ARBA00001971"/>
    </source>
</evidence>
<evidence type="ECO:0000313" key="7">
    <source>
        <dbReference type="EMBL" id="CAA9258977.1"/>
    </source>
</evidence>
<dbReference type="PANTHER" id="PTHR47366:SF1">
    <property type="entry name" value="TWO-ON-TWO HEMOGLOBIN-3"/>
    <property type="match status" value="1"/>
</dbReference>
<dbReference type="GO" id="GO:0046872">
    <property type="term" value="F:metal ion binding"/>
    <property type="evidence" value="ECO:0007669"/>
    <property type="project" value="UniProtKB-KW"/>
</dbReference>
<evidence type="ECO:0000256" key="2">
    <source>
        <dbReference type="ARBA" id="ARBA00022448"/>
    </source>
</evidence>
<keyword evidence="4" id="KW-0479">Metal-binding</keyword>
<evidence type="ECO:0000256" key="6">
    <source>
        <dbReference type="ARBA" id="ARBA00034496"/>
    </source>
</evidence>
<dbReference type="CDD" id="cd14771">
    <property type="entry name" value="TrHb2_Mt-trHbO-like_O"/>
    <property type="match status" value="1"/>
</dbReference>
<dbReference type="GO" id="GO:0020037">
    <property type="term" value="F:heme binding"/>
    <property type="evidence" value="ECO:0007669"/>
    <property type="project" value="InterPro"/>
</dbReference>
<proteinExistence type="inferred from homology"/>